<dbReference type="Proteomes" id="UP001276902">
    <property type="component" value="Unassembled WGS sequence"/>
</dbReference>
<feature type="transmembrane region" description="Helical" evidence="7">
    <location>
        <begin position="298"/>
        <end position="323"/>
    </location>
</feature>
<gene>
    <name evidence="8" type="primary">ftsW</name>
    <name evidence="8" type="ORF">MQE39_05795</name>
</gene>
<evidence type="ECO:0000313" key="9">
    <source>
        <dbReference type="Proteomes" id="UP001276902"/>
    </source>
</evidence>
<evidence type="ECO:0000256" key="6">
    <source>
        <dbReference type="ARBA" id="ARBA00023136"/>
    </source>
</evidence>
<keyword evidence="5 7" id="KW-1133">Transmembrane helix</keyword>
<dbReference type="GeneID" id="94439631"/>
<dbReference type="InterPro" id="IPR001182">
    <property type="entry name" value="FtsW/RodA"/>
</dbReference>
<sequence>MFTKKCRKMTIYILLCTLLGILTIGSSSRVWALYKFNDAAYFIKRQAVFAFIGVFVMMMASKVDLMKLKAHNKGIYLACMASLVLVLIPGLGVQRNGSRSWFGVGSLLVQPSEFFKIAIILMCAQWLASRSRIKSFMKDLLMVAAMTLGGFLLILLQPDFGSGIVMVCSIVVMVLAADSPLSYFVRVGFLGILGFGALILSAPYRLARITSFIDPWQDPLGSGFQIIQSLFAIAPGGLLGKGFDASVQKHFYLPEPQTDFIFAIFAEEWGFIGCALLILLYILIIYEGVKIAKNSTNAYLAYVAIGIISLFAIQVLINLGVVVGLFPVTGITLPLFSYGGSSLVVMMGSLGLLMGIANHDSAA</sequence>
<dbReference type="GO" id="GO:0032153">
    <property type="term" value="C:cell division site"/>
    <property type="evidence" value="ECO:0007669"/>
    <property type="project" value="TreeGrafter"/>
</dbReference>
<keyword evidence="6 7" id="KW-0472">Membrane</keyword>
<dbReference type="RefSeq" id="WP_022937506.1">
    <property type="nucleotide sequence ID" value="NZ_BAABZA010000001.1"/>
</dbReference>
<dbReference type="PANTHER" id="PTHR30474">
    <property type="entry name" value="CELL CYCLE PROTEIN"/>
    <property type="match status" value="1"/>
</dbReference>
<dbReference type="NCBIfam" id="TIGR02614">
    <property type="entry name" value="ftsW"/>
    <property type="match status" value="1"/>
</dbReference>
<feature type="transmembrane region" description="Helical" evidence="7">
    <location>
        <begin position="260"/>
        <end position="286"/>
    </location>
</feature>
<dbReference type="Pfam" id="PF01098">
    <property type="entry name" value="FTSW_RODA_SPOVE"/>
    <property type="match status" value="1"/>
</dbReference>
<reference evidence="8" key="1">
    <citation type="submission" date="2022-03" db="EMBL/GenBank/DDBJ databases">
        <title>First case of bacteraemia caused by Dielma fastidiosa in a patient hospitalised with diverticulitis.</title>
        <authorList>
            <person name="Forman-Ankjaer B."/>
            <person name="Hvid-Jensen F."/>
            <person name="Kobel C.M."/>
            <person name="Greve T."/>
        </authorList>
    </citation>
    <scope>NUCLEOTIDE SEQUENCE</scope>
    <source>
        <strain evidence="8">AUH_DF_2021</strain>
    </source>
</reference>
<dbReference type="PROSITE" id="PS00428">
    <property type="entry name" value="FTSW_RODA_SPOVE"/>
    <property type="match status" value="1"/>
</dbReference>
<feature type="transmembrane region" description="Helical" evidence="7">
    <location>
        <begin position="335"/>
        <end position="357"/>
    </location>
</feature>
<dbReference type="GO" id="GO:0005886">
    <property type="term" value="C:plasma membrane"/>
    <property type="evidence" value="ECO:0007669"/>
    <property type="project" value="UniProtKB-SubCell"/>
</dbReference>
<feature type="transmembrane region" description="Helical" evidence="7">
    <location>
        <begin position="75"/>
        <end position="94"/>
    </location>
</feature>
<feature type="transmembrane region" description="Helical" evidence="7">
    <location>
        <begin position="42"/>
        <end position="63"/>
    </location>
</feature>
<dbReference type="GO" id="GO:0051301">
    <property type="term" value="P:cell division"/>
    <property type="evidence" value="ECO:0007669"/>
    <property type="project" value="InterPro"/>
</dbReference>
<comment type="subcellular location">
    <subcellularLocation>
        <location evidence="1">Cell membrane</location>
        <topology evidence="1">Multi-pass membrane protein</topology>
    </subcellularLocation>
</comment>
<keyword evidence="2" id="KW-1003">Cell membrane</keyword>
<keyword evidence="3 7" id="KW-0812">Transmembrane</keyword>
<evidence type="ECO:0000256" key="5">
    <source>
        <dbReference type="ARBA" id="ARBA00022989"/>
    </source>
</evidence>
<name>A0AB35URA5_9FIRM</name>
<feature type="transmembrane region" description="Helical" evidence="7">
    <location>
        <begin position="184"/>
        <end position="204"/>
    </location>
</feature>
<dbReference type="GO" id="GO:0008360">
    <property type="term" value="P:regulation of cell shape"/>
    <property type="evidence" value="ECO:0007669"/>
    <property type="project" value="UniProtKB-KW"/>
</dbReference>
<dbReference type="InterPro" id="IPR013437">
    <property type="entry name" value="FtsW"/>
</dbReference>
<evidence type="ECO:0000313" key="8">
    <source>
        <dbReference type="EMBL" id="MDY5167635.1"/>
    </source>
</evidence>
<dbReference type="EMBL" id="JALDAW010000011">
    <property type="protein sequence ID" value="MDY5167635.1"/>
    <property type="molecule type" value="Genomic_DNA"/>
</dbReference>
<evidence type="ECO:0000256" key="2">
    <source>
        <dbReference type="ARBA" id="ARBA00022475"/>
    </source>
</evidence>
<organism evidence="8 9">
    <name type="scientific">Dielma fastidiosa</name>
    <dbReference type="NCBI Taxonomy" id="1034346"/>
    <lineage>
        <taxon>Bacteria</taxon>
        <taxon>Bacillati</taxon>
        <taxon>Bacillota</taxon>
        <taxon>Erysipelotrichia</taxon>
        <taxon>Erysipelotrichales</taxon>
        <taxon>Erysipelotrichaceae</taxon>
        <taxon>Dielma</taxon>
    </lineage>
</organism>
<protein>
    <submittedName>
        <fullName evidence="8">Lipid II flippase FtsW</fullName>
    </submittedName>
</protein>
<dbReference type="GO" id="GO:0009252">
    <property type="term" value="P:peptidoglycan biosynthetic process"/>
    <property type="evidence" value="ECO:0007669"/>
    <property type="project" value="InterPro"/>
</dbReference>
<evidence type="ECO:0000256" key="3">
    <source>
        <dbReference type="ARBA" id="ARBA00022692"/>
    </source>
</evidence>
<evidence type="ECO:0000256" key="4">
    <source>
        <dbReference type="ARBA" id="ARBA00022960"/>
    </source>
</evidence>
<feature type="transmembrane region" description="Helical" evidence="7">
    <location>
        <begin position="136"/>
        <end position="154"/>
    </location>
</feature>
<proteinExistence type="predicted"/>
<dbReference type="InterPro" id="IPR018365">
    <property type="entry name" value="Cell_cycle_FtsW-rel_CS"/>
</dbReference>
<comment type="caution">
    <text evidence="8">The sequence shown here is derived from an EMBL/GenBank/DDBJ whole genome shotgun (WGS) entry which is preliminary data.</text>
</comment>
<keyword evidence="4" id="KW-0133">Cell shape</keyword>
<dbReference type="AlphaFoldDB" id="A0AB35URA5"/>
<feature type="transmembrane region" description="Helical" evidence="7">
    <location>
        <begin position="100"/>
        <end position="124"/>
    </location>
</feature>
<evidence type="ECO:0000256" key="1">
    <source>
        <dbReference type="ARBA" id="ARBA00004651"/>
    </source>
</evidence>
<evidence type="ECO:0000256" key="7">
    <source>
        <dbReference type="SAM" id="Phobius"/>
    </source>
</evidence>
<accession>A0AB35URA5</accession>
<feature type="transmembrane region" description="Helical" evidence="7">
    <location>
        <begin position="160"/>
        <end position="177"/>
    </location>
</feature>
<dbReference type="PANTHER" id="PTHR30474:SF13">
    <property type="entry name" value="STAGE V SPORULATION PROTEIN E"/>
    <property type="match status" value="1"/>
</dbReference>
<dbReference type="GO" id="GO:0015648">
    <property type="term" value="F:lipid-linked peptidoglycan transporter activity"/>
    <property type="evidence" value="ECO:0007669"/>
    <property type="project" value="TreeGrafter"/>
</dbReference>